<evidence type="ECO:0000256" key="2">
    <source>
        <dbReference type="ARBA" id="ARBA00022692"/>
    </source>
</evidence>
<feature type="transmembrane region" description="Helical" evidence="5">
    <location>
        <begin position="12"/>
        <end position="35"/>
    </location>
</feature>
<keyword evidence="2 5" id="KW-0812">Transmembrane</keyword>
<dbReference type="AlphaFoldDB" id="A0A1T2L9L9"/>
<dbReference type="PRINTS" id="PR01434">
    <property type="entry name" value="NADHDHGNASE5"/>
</dbReference>
<keyword evidence="5" id="KW-0830">Ubiquinone</keyword>
<dbReference type="GO" id="GO:0048038">
    <property type="term" value="F:quinone binding"/>
    <property type="evidence" value="ECO:0007669"/>
    <property type="project" value="UniProtKB-KW"/>
</dbReference>
<dbReference type="RefSeq" id="WP_078482510.1">
    <property type="nucleotide sequence ID" value="NZ_MPRL01000006.1"/>
</dbReference>
<dbReference type="GO" id="GO:0012505">
    <property type="term" value="C:endomembrane system"/>
    <property type="evidence" value="ECO:0007669"/>
    <property type="project" value="UniProtKB-SubCell"/>
</dbReference>
<accession>A0A1T2L9L9</accession>
<dbReference type="EC" id="7.1.1.-" evidence="5"/>
<evidence type="ECO:0000256" key="4">
    <source>
        <dbReference type="ARBA" id="ARBA00023136"/>
    </source>
</evidence>
<dbReference type="PANTHER" id="PTHR22773">
    <property type="entry name" value="NADH DEHYDROGENASE"/>
    <property type="match status" value="1"/>
</dbReference>
<dbReference type="GO" id="GO:0050136">
    <property type="term" value="F:NADH dehydrogenase (quinone) (non-electrogenic) activity"/>
    <property type="evidence" value="ECO:0007669"/>
    <property type="project" value="UniProtKB-UniRule"/>
</dbReference>
<evidence type="ECO:0000259" key="7">
    <source>
        <dbReference type="Pfam" id="PF00361"/>
    </source>
</evidence>
<dbReference type="OrthoDB" id="9768329at2"/>
<feature type="transmembrane region" description="Helical" evidence="5">
    <location>
        <begin position="332"/>
        <end position="352"/>
    </location>
</feature>
<dbReference type="Proteomes" id="UP000191110">
    <property type="component" value="Unassembled WGS sequence"/>
</dbReference>
<gene>
    <name evidence="5" type="primary">nuoN</name>
    <name evidence="8" type="ORF">BOW53_02480</name>
</gene>
<comment type="subcellular location">
    <subcellularLocation>
        <location evidence="5">Cell membrane</location>
        <topology evidence="5">Multi-pass membrane protein</topology>
    </subcellularLocation>
    <subcellularLocation>
        <location evidence="1">Endomembrane system</location>
        <topology evidence="1">Multi-pass membrane protein</topology>
    </subcellularLocation>
    <subcellularLocation>
        <location evidence="6">Membrane</location>
        <topology evidence="6">Multi-pass membrane protein</topology>
    </subcellularLocation>
</comment>
<feature type="transmembrane region" description="Helical" evidence="5">
    <location>
        <begin position="82"/>
        <end position="98"/>
    </location>
</feature>
<evidence type="ECO:0000256" key="1">
    <source>
        <dbReference type="ARBA" id="ARBA00004127"/>
    </source>
</evidence>
<organism evidence="8 9">
    <name type="scientific">Solemya pervernicosa gill symbiont</name>
    <dbReference type="NCBI Taxonomy" id="642797"/>
    <lineage>
        <taxon>Bacteria</taxon>
        <taxon>Pseudomonadati</taxon>
        <taxon>Pseudomonadota</taxon>
        <taxon>Gammaproteobacteria</taxon>
        <taxon>sulfur-oxidizing symbionts</taxon>
    </lineage>
</organism>
<dbReference type="InterPro" id="IPR010096">
    <property type="entry name" value="NADH-Q_OxRdtase_suN/2"/>
</dbReference>
<evidence type="ECO:0000313" key="9">
    <source>
        <dbReference type="Proteomes" id="UP000191110"/>
    </source>
</evidence>
<dbReference type="Pfam" id="PF00361">
    <property type="entry name" value="Proton_antipo_M"/>
    <property type="match status" value="1"/>
</dbReference>
<feature type="transmembrane region" description="Helical" evidence="5">
    <location>
        <begin position="245"/>
        <end position="266"/>
    </location>
</feature>
<feature type="transmembrane region" description="Helical" evidence="5">
    <location>
        <begin position="304"/>
        <end position="326"/>
    </location>
</feature>
<dbReference type="GO" id="GO:0008137">
    <property type="term" value="F:NADH dehydrogenase (ubiquinone) activity"/>
    <property type="evidence" value="ECO:0007669"/>
    <property type="project" value="InterPro"/>
</dbReference>
<dbReference type="GO" id="GO:0042773">
    <property type="term" value="P:ATP synthesis coupled electron transport"/>
    <property type="evidence" value="ECO:0007669"/>
    <property type="project" value="InterPro"/>
</dbReference>
<reference evidence="8 9" key="1">
    <citation type="submission" date="2016-11" db="EMBL/GenBank/DDBJ databases">
        <title>Mixed transmission modes and dynamic genome evolution in an obligate animal-bacterial symbiosis.</title>
        <authorList>
            <person name="Russell S.L."/>
            <person name="Corbett-Detig R.B."/>
            <person name="Cavanaugh C.M."/>
        </authorList>
    </citation>
    <scope>NUCLEOTIDE SEQUENCE [LARGE SCALE GENOMIC DNA]</scope>
    <source>
        <strain evidence="8">Sveles-Q1</strain>
    </source>
</reference>
<keyword evidence="4 5" id="KW-0472">Membrane</keyword>
<proteinExistence type="inferred from homology"/>
<feature type="transmembrane region" description="Helical" evidence="5">
    <location>
        <begin position="410"/>
        <end position="429"/>
    </location>
</feature>
<keyword evidence="9" id="KW-1185">Reference proteome</keyword>
<evidence type="ECO:0000256" key="3">
    <source>
        <dbReference type="ARBA" id="ARBA00022989"/>
    </source>
</evidence>
<dbReference type="GO" id="GO:0005886">
    <property type="term" value="C:plasma membrane"/>
    <property type="evidence" value="ECO:0007669"/>
    <property type="project" value="UniProtKB-SubCell"/>
</dbReference>
<dbReference type="NCBIfam" id="NF004442">
    <property type="entry name" value="PRK05777.1-5"/>
    <property type="match status" value="1"/>
</dbReference>
<comment type="function">
    <text evidence="5">NDH-1 shuttles electrons from NADH, via FMN and iron-sulfur (Fe-S) centers, to quinones in the respiratory chain. The immediate electron acceptor for the enzyme in this species is believed to be ubiquinone. Couples the redox reaction to proton translocation (for every two electrons transferred, four hydrogen ions are translocated across the cytoplasmic membrane), and thus conserves the redox energy in a proton gradient.</text>
</comment>
<comment type="subunit">
    <text evidence="5">NDH-1 is composed of 14 different subunits. Subunits NuoA, H, J, K, L, M, N constitute the membrane sector of the complex.</text>
</comment>
<dbReference type="HAMAP" id="MF_00445">
    <property type="entry name" value="NDH1_NuoN_1"/>
    <property type="match status" value="1"/>
</dbReference>
<protein>
    <recommendedName>
        <fullName evidence="5">NADH-quinone oxidoreductase subunit N</fullName>
        <ecNumber evidence="5">7.1.1.-</ecNumber>
    </recommendedName>
    <alternativeName>
        <fullName evidence="5">NADH dehydrogenase I subunit N</fullName>
    </alternativeName>
    <alternativeName>
        <fullName evidence="5">NDH-1 subunit N</fullName>
    </alternativeName>
</protein>
<dbReference type="EMBL" id="MPRL01000006">
    <property type="protein sequence ID" value="OOZ41722.1"/>
    <property type="molecule type" value="Genomic_DNA"/>
</dbReference>
<keyword evidence="5" id="KW-1003">Cell membrane</keyword>
<feature type="transmembrane region" description="Helical" evidence="5">
    <location>
        <begin position="373"/>
        <end position="390"/>
    </location>
</feature>
<comment type="similarity">
    <text evidence="5">Belongs to the complex I subunit 2 family.</text>
</comment>
<name>A0A1T2L9L9_9GAMM</name>
<feature type="transmembrane region" description="Helical" evidence="5">
    <location>
        <begin position="133"/>
        <end position="152"/>
    </location>
</feature>
<feature type="transmembrane region" description="Helical" evidence="5">
    <location>
        <begin position="461"/>
        <end position="481"/>
    </location>
</feature>
<comment type="caution">
    <text evidence="8">The sequence shown here is derived from an EMBL/GenBank/DDBJ whole genome shotgun (WGS) entry which is preliminary data.</text>
</comment>
<keyword evidence="5" id="KW-0520">NAD</keyword>
<dbReference type="InterPro" id="IPR001750">
    <property type="entry name" value="ND/Mrp_TM"/>
</dbReference>
<evidence type="ECO:0000256" key="6">
    <source>
        <dbReference type="RuleBase" id="RU000320"/>
    </source>
</evidence>
<keyword evidence="5" id="KW-0874">Quinone</keyword>
<comment type="catalytic activity">
    <reaction evidence="5">
        <text>a quinone + NADH + 5 H(+)(in) = a quinol + NAD(+) + 4 H(+)(out)</text>
        <dbReference type="Rhea" id="RHEA:57888"/>
        <dbReference type="ChEBI" id="CHEBI:15378"/>
        <dbReference type="ChEBI" id="CHEBI:24646"/>
        <dbReference type="ChEBI" id="CHEBI:57540"/>
        <dbReference type="ChEBI" id="CHEBI:57945"/>
        <dbReference type="ChEBI" id="CHEBI:132124"/>
    </reaction>
</comment>
<dbReference type="NCBIfam" id="TIGR01770">
    <property type="entry name" value="NDH_I_N"/>
    <property type="match status" value="1"/>
</dbReference>
<evidence type="ECO:0000256" key="5">
    <source>
        <dbReference type="HAMAP-Rule" id="MF_00445"/>
    </source>
</evidence>
<feature type="domain" description="NADH:quinone oxidoreductase/Mrp antiporter transmembrane" evidence="7">
    <location>
        <begin position="129"/>
        <end position="423"/>
    </location>
</feature>
<feature type="transmembrane region" description="Helical" evidence="5">
    <location>
        <begin position="278"/>
        <end position="297"/>
    </location>
</feature>
<feature type="transmembrane region" description="Helical" evidence="5">
    <location>
        <begin position="208"/>
        <end position="233"/>
    </location>
</feature>
<sequence length="482" mass="51686">MNIQSALTLADYQAVMPEMFLLGMTCLILIVDLFLSDKQRDITYLLSQATLVGSAILVYLMHGKGAPLAMYGSVVSDAMSDVLKVTVALVSAGVFLYSRDYLRQRNLLKGEFFVLGLFGVLGMMIMISSASMLTLYLGLELLSLSLYAMVALDRDSKQASEAAMKYFVLGALASGMLLYGISMLYGASGSLQINEVAAYATWQSSEDMILVFGLVFVVVGLAFKLGAVPFHMWLPDVYQGAPTAITLYISTAPKVAAFAMFIRLLAEASGGLQAEWGDMLTVLAVLSLAVGNVVAIAQSNIKRMLAYSAISHAGFVLLGVLAGTAAGYSASMFYAITYALMALGGFGMIILLSRKGFEAENLEDFKGLNDRSPWLALMAMILMFSMAGVPPTVGFYAKLAVLDAIVRQDMVWLAGVAVFFSIIGAFYYIRIVKLIYFDKPTDEQAITTPADTQVAMTINGLAVLGLGIFPGALMAICVAAFV</sequence>
<keyword evidence="3 5" id="KW-1133">Transmembrane helix</keyword>
<keyword evidence="5" id="KW-0813">Transport</keyword>
<feature type="transmembrane region" description="Helical" evidence="5">
    <location>
        <begin position="110"/>
        <end position="127"/>
    </location>
</feature>
<evidence type="ECO:0000313" key="8">
    <source>
        <dbReference type="EMBL" id="OOZ41722.1"/>
    </source>
</evidence>
<feature type="transmembrane region" description="Helical" evidence="5">
    <location>
        <begin position="164"/>
        <end position="188"/>
    </location>
</feature>
<keyword evidence="5" id="KW-1278">Translocase</keyword>
<feature type="transmembrane region" description="Helical" evidence="5">
    <location>
        <begin position="42"/>
        <end position="62"/>
    </location>
</feature>